<evidence type="ECO:0000313" key="4">
    <source>
        <dbReference type="Proteomes" id="UP001519460"/>
    </source>
</evidence>
<feature type="region of interest" description="Disordered" evidence="1">
    <location>
        <begin position="146"/>
        <end position="179"/>
    </location>
</feature>
<dbReference type="InterPro" id="IPR041927">
    <property type="entry name" value="UBA2_UBAC1"/>
</dbReference>
<dbReference type="InterPro" id="IPR052476">
    <property type="entry name" value="UBAC1"/>
</dbReference>
<accession>A0ABD0J7M7</accession>
<feature type="compositionally biased region" description="Low complexity" evidence="1">
    <location>
        <begin position="349"/>
        <end position="388"/>
    </location>
</feature>
<evidence type="ECO:0000256" key="1">
    <source>
        <dbReference type="SAM" id="MobiDB-lite"/>
    </source>
</evidence>
<dbReference type="SMART" id="SM00165">
    <property type="entry name" value="UBA"/>
    <property type="match status" value="2"/>
</dbReference>
<dbReference type="SUPFAM" id="SSF46934">
    <property type="entry name" value="UBA-like"/>
    <property type="match status" value="2"/>
</dbReference>
<feature type="domain" description="UBA" evidence="2">
    <location>
        <begin position="199"/>
        <end position="239"/>
    </location>
</feature>
<keyword evidence="4" id="KW-1185">Reference proteome</keyword>
<dbReference type="PROSITE" id="PS50030">
    <property type="entry name" value="UBA"/>
    <property type="match status" value="2"/>
</dbReference>
<dbReference type="CDD" id="cd14304">
    <property type="entry name" value="UBA2_KPC2"/>
    <property type="match status" value="1"/>
</dbReference>
<gene>
    <name evidence="3" type="ORF">BaRGS_00038296</name>
</gene>
<comment type="caution">
    <text evidence="3">The sequence shown here is derived from an EMBL/GenBank/DDBJ whole genome shotgun (WGS) entry which is preliminary data.</text>
</comment>
<dbReference type="InterPro" id="IPR015940">
    <property type="entry name" value="UBA"/>
</dbReference>
<feature type="domain" description="UBA" evidence="2">
    <location>
        <begin position="101"/>
        <end position="141"/>
    </location>
</feature>
<dbReference type="PANTHER" id="PTHR46738:SF1">
    <property type="entry name" value="UBIQUITIN-ASSOCIATED DOMAIN-CONTAINING PROTEIN 1"/>
    <property type="match status" value="1"/>
</dbReference>
<dbReference type="Pfam" id="PF22562">
    <property type="entry name" value="UBA_7"/>
    <property type="match status" value="2"/>
</dbReference>
<organism evidence="3 4">
    <name type="scientific">Batillaria attramentaria</name>
    <dbReference type="NCBI Taxonomy" id="370345"/>
    <lineage>
        <taxon>Eukaryota</taxon>
        <taxon>Metazoa</taxon>
        <taxon>Spiralia</taxon>
        <taxon>Lophotrochozoa</taxon>
        <taxon>Mollusca</taxon>
        <taxon>Gastropoda</taxon>
        <taxon>Caenogastropoda</taxon>
        <taxon>Sorbeoconcha</taxon>
        <taxon>Cerithioidea</taxon>
        <taxon>Batillariidae</taxon>
        <taxon>Batillaria</taxon>
    </lineage>
</organism>
<feature type="compositionally biased region" description="Polar residues" evidence="1">
    <location>
        <begin position="440"/>
        <end position="449"/>
    </location>
</feature>
<protein>
    <recommendedName>
        <fullName evidence="2">UBA domain-containing protein</fullName>
    </recommendedName>
</protein>
<name>A0ABD0J7M7_9CAEN</name>
<evidence type="ECO:0000259" key="2">
    <source>
        <dbReference type="PROSITE" id="PS50030"/>
    </source>
</evidence>
<proteinExistence type="predicted"/>
<dbReference type="PANTHER" id="PTHR46738">
    <property type="entry name" value="UBIQUITIN-ASSOCIATED DOMAIN-CONTAINING PROTEIN 1"/>
    <property type="match status" value="1"/>
</dbReference>
<feature type="region of interest" description="Disordered" evidence="1">
    <location>
        <begin position="9"/>
        <end position="50"/>
    </location>
</feature>
<dbReference type="Gene3D" id="1.10.260.100">
    <property type="match status" value="1"/>
</dbReference>
<dbReference type="Gene3D" id="1.10.8.10">
    <property type="entry name" value="DNA helicase RuvA subunit, C-terminal domain"/>
    <property type="match status" value="2"/>
</dbReference>
<dbReference type="AlphaFoldDB" id="A0ABD0J7M7"/>
<dbReference type="SMART" id="SM00727">
    <property type="entry name" value="STI1"/>
    <property type="match status" value="1"/>
</dbReference>
<dbReference type="InterPro" id="IPR009060">
    <property type="entry name" value="UBA-like_sf"/>
</dbReference>
<feature type="non-terminal residue" evidence="3">
    <location>
        <position position="1"/>
    </location>
</feature>
<feature type="compositionally biased region" description="Basic and acidic residues" evidence="1">
    <location>
        <begin position="16"/>
        <end position="27"/>
    </location>
</feature>
<dbReference type="InterPro" id="IPR006636">
    <property type="entry name" value="STI1_HS-bd"/>
</dbReference>
<sequence length="455" mass="49041">ELLLLKRRLPPSAFETADRQKEDRRTPDLSTIRKMTSHLPKKSYPAKDEDPVSAVDFQTELRRILISLIEASQRILCLNSSAAKIFKQAEELLNEPVARPKIDKAALKKLMDMGFPEARAKKALVLNKMAVMAAMDWLFQNENDPDIDSPLPELEAESPSAESHGAQGGAELSISTEGGQPHYRNILDTIRAFKKREFRPNTRALQRLIEMGFEESEATDALRMFRNDQDAACDWLLGDRKERAAVVEEGLDPSSAVYQAIMENPTVQLGLNNPRSLLAFLQMLENPLAANQWLNDPETGPILMQVSRIYQMRLDGERVPSTAAASSTVTVAPASSTVTVAPASSTVTVAPASSTAPSPSTATSSVGTSTPSTTTSVGTRTTPATTSVGMRTPPTTTSVGARTPSTSTTVSVGTRTSSSVAPAATSLPRSTPRSSPATSNLTKPQSKPTAGNKRR</sequence>
<feature type="region of interest" description="Disordered" evidence="1">
    <location>
        <begin position="349"/>
        <end position="455"/>
    </location>
</feature>
<evidence type="ECO:0000313" key="3">
    <source>
        <dbReference type="EMBL" id="KAK7462645.1"/>
    </source>
</evidence>
<reference evidence="3 4" key="1">
    <citation type="journal article" date="2023" name="Sci. Data">
        <title>Genome assembly of the Korean intertidal mud-creeper Batillaria attramentaria.</title>
        <authorList>
            <person name="Patra A.K."/>
            <person name="Ho P.T."/>
            <person name="Jun S."/>
            <person name="Lee S.J."/>
            <person name="Kim Y."/>
            <person name="Won Y.J."/>
        </authorList>
    </citation>
    <scope>NUCLEOTIDE SEQUENCE [LARGE SCALE GENOMIC DNA]</scope>
    <source>
        <strain evidence="3">Wonlab-2016</strain>
    </source>
</reference>
<feature type="compositionally biased region" description="Low complexity" evidence="1">
    <location>
        <begin position="403"/>
        <end position="439"/>
    </location>
</feature>
<feature type="compositionally biased region" description="Low complexity" evidence="1">
    <location>
        <begin position="149"/>
        <end position="163"/>
    </location>
</feature>
<dbReference type="Proteomes" id="UP001519460">
    <property type="component" value="Unassembled WGS sequence"/>
</dbReference>
<dbReference type="EMBL" id="JACVVK020000611">
    <property type="protein sequence ID" value="KAK7462645.1"/>
    <property type="molecule type" value="Genomic_DNA"/>
</dbReference>